<reference evidence="5 6" key="1">
    <citation type="journal article" date="2016" name="DNA Res.">
        <title>The draft genome of MD-2 pineapple using hybrid error correction of long reads.</title>
        <authorList>
            <person name="Redwan R.M."/>
            <person name="Saidin A."/>
            <person name="Kumar S.V."/>
        </authorList>
    </citation>
    <scope>NUCLEOTIDE SEQUENCE [LARGE SCALE GENOMIC DNA]</scope>
    <source>
        <strain evidence="6">cv. MD2</strain>
        <tissue evidence="5">Leaf</tissue>
    </source>
</reference>
<dbReference type="InterPro" id="IPR033121">
    <property type="entry name" value="PEPTIDASE_A1"/>
</dbReference>
<keyword evidence="2" id="KW-0645">Protease</keyword>
<gene>
    <name evidence="5" type="ORF">ACMD2_13133</name>
</gene>
<evidence type="ECO:0000256" key="1">
    <source>
        <dbReference type="ARBA" id="ARBA00007447"/>
    </source>
</evidence>
<dbReference type="EMBL" id="LSRQ01001109">
    <property type="protein sequence ID" value="OAY79343.1"/>
    <property type="molecule type" value="Genomic_DNA"/>
</dbReference>
<proteinExistence type="inferred from homology"/>
<dbReference type="Proteomes" id="UP000092600">
    <property type="component" value="Unassembled WGS sequence"/>
</dbReference>
<dbReference type="InterPro" id="IPR032799">
    <property type="entry name" value="TAXi_C"/>
</dbReference>
<dbReference type="Pfam" id="PF14541">
    <property type="entry name" value="TAXi_C"/>
    <property type="match status" value="1"/>
</dbReference>
<dbReference type="PROSITE" id="PS51767">
    <property type="entry name" value="PEPTIDASE_A1"/>
    <property type="match status" value="1"/>
</dbReference>
<dbReference type="InterPro" id="IPR021109">
    <property type="entry name" value="Peptidase_aspartic_dom_sf"/>
</dbReference>
<accession>A0A199VQQ5</accession>
<dbReference type="Pfam" id="PF14543">
    <property type="entry name" value="TAXi_N"/>
    <property type="match status" value="1"/>
</dbReference>
<dbReference type="InterPro" id="IPR001461">
    <property type="entry name" value="Aspartic_peptidase_A1"/>
</dbReference>
<dbReference type="InterPro" id="IPR032861">
    <property type="entry name" value="TAXi_N"/>
</dbReference>
<evidence type="ECO:0000313" key="5">
    <source>
        <dbReference type="EMBL" id="OAY79343.1"/>
    </source>
</evidence>
<comment type="similarity">
    <text evidence="1">Belongs to the peptidase A1 family.</text>
</comment>
<dbReference type="STRING" id="4615.A0A199VQQ5"/>
<keyword evidence="3" id="KW-0378">Hydrolase</keyword>
<comment type="caution">
    <text evidence="5">The sequence shown here is derived from an EMBL/GenBank/DDBJ whole genome shotgun (WGS) entry which is preliminary data.</text>
</comment>
<dbReference type="AlphaFoldDB" id="A0A199VQQ5"/>
<dbReference type="PANTHER" id="PTHR47967">
    <property type="entry name" value="OS07G0603500 PROTEIN-RELATED"/>
    <property type="match status" value="1"/>
</dbReference>
<organism evidence="5 6">
    <name type="scientific">Ananas comosus</name>
    <name type="common">Pineapple</name>
    <name type="synonym">Ananas ananas</name>
    <dbReference type="NCBI Taxonomy" id="4615"/>
    <lineage>
        <taxon>Eukaryota</taxon>
        <taxon>Viridiplantae</taxon>
        <taxon>Streptophyta</taxon>
        <taxon>Embryophyta</taxon>
        <taxon>Tracheophyta</taxon>
        <taxon>Spermatophyta</taxon>
        <taxon>Magnoliopsida</taxon>
        <taxon>Liliopsida</taxon>
        <taxon>Poales</taxon>
        <taxon>Bromeliaceae</taxon>
        <taxon>Bromelioideae</taxon>
        <taxon>Ananas</taxon>
    </lineage>
</organism>
<evidence type="ECO:0000259" key="4">
    <source>
        <dbReference type="PROSITE" id="PS51767"/>
    </source>
</evidence>
<evidence type="ECO:0000313" key="6">
    <source>
        <dbReference type="Proteomes" id="UP000092600"/>
    </source>
</evidence>
<dbReference type="GO" id="GO:0004190">
    <property type="term" value="F:aspartic-type endopeptidase activity"/>
    <property type="evidence" value="ECO:0007669"/>
    <property type="project" value="InterPro"/>
</dbReference>
<protein>
    <recommendedName>
        <fullName evidence="4">Peptidase A1 domain-containing protein</fullName>
    </recommendedName>
</protein>
<sequence>MDLESMRGKKRWVWGDPYGINVVVIKERLDTGNSGGGDAENGNCLFDLTGRSSFIPASSQRTLQIPLQHKNDYYRSNDGATGIPIISVSTGSSEIHLVRVRIGEPPQTRFLIPDTGSNTSWVYCDREPYYRTDHDKSNYRIFHYSLSNTFTPSTRNYTHEYDFGLERLTFRSSEGLDFKFKAVMIGCSSPAFTNLTDGDGILGLSPTHPSFIAQIAPEFGSIFSYSLSNNKAKLGQNLLSQFADLFFSVEVSFLFIDDKLLEIPKDAWKYDVQNDTGGVILDTGTRFTYVPKFAFHAIHEFYAEFFQTCNSVFLARPIGASDGSIIGNSLRKGYSWEYDLLYQRVGSQVNSTRLNADAMK</sequence>
<dbReference type="GO" id="GO:0006508">
    <property type="term" value="P:proteolysis"/>
    <property type="evidence" value="ECO:0007669"/>
    <property type="project" value="UniProtKB-KW"/>
</dbReference>
<dbReference type="PRINTS" id="PR00792">
    <property type="entry name" value="PEPSIN"/>
</dbReference>
<evidence type="ECO:0000256" key="2">
    <source>
        <dbReference type="ARBA" id="ARBA00022670"/>
    </source>
</evidence>
<dbReference type="Gene3D" id="2.40.70.10">
    <property type="entry name" value="Acid Proteases"/>
    <property type="match status" value="2"/>
</dbReference>
<dbReference type="SUPFAM" id="SSF50630">
    <property type="entry name" value="Acid proteases"/>
    <property type="match status" value="1"/>
</dbReference>
<evidence type="ECO:0000256" key="3">
    <source>
        <dbReference type="ARBA" id="ARBA00022801"/>
    </source>
</evidence>
<dbReference type="InterPro" id="IPR051708">
    <property type="entry name" value="Plant_Aspart_Prot_A1"/>
</dbReference>
<dbReference type="PANTHER" id="PTHR47967:SF69">
    <property type="entry name" value="ASPARTIC PROTEINASE NANA, CHLOROPLAST"/>
    <property type="match status" value="1"/>
</dbReference>
<feature type="domain" description="Peptidase A1" evidence="4">
    <location>
        <begin position="96"/>
        <end position="360"/>
    </location>
</feature>
<name>A0A199VQQ5_ANACO</name>